<dbReference type="InterPro" id="IPR053185">
    <property type="entry name" value="SET_domain_protein"/>
</dbReference>
<organism evidence="2 3">
    <name type="scientific">Rhodocollybia butyracea</name>
    <dbReference type="NCBI Taxonomy" id="206335"/>
    <lineage>
        <taxon>Eukaryota</taxon>
        <taxon>Fungi</taxon>
        <taxon>Dikarya</taxon>
        <taxon>Basidiomycota</taxon>
        <taxon>Agaricomycotina</taxon>
        <taxon>Agaricomycetes</taxon>
        <taxon>Agaricomycetidae</taxon>
        <taxon>Agaricales</taxon>
        <taxon>Marasmiineae</taxon>
        <taxon>Omphalotaceae</taxon>
        <taxon>Rhodocollybia</taxon>
    </lineage>
</organism>
<keyword evidence="3" id="KW-1185">Reference proteome</keyword>
<feature type="domain" description="SET" evidence="1">
    <location>
        <begin position="69"/>
        <end position="246"/>
    </location>
</feature>
<evidence type="ECO:0000259" key="1">
    <source>
        <dbReference type="PROSITE" id="PS50280"/>
    </source>
</evidence>
<accession>A0A9P5PUS9</accession>
<dbReference type="AlphaFoldDB" id="A0A9P5PUS9"/>
<gene>
    <name evidence="2" type="ORF">BDP27DRAFT_1421912</name>
</gene>
<dbReference type="InterPro" id="IPR001214">
    <property type="entry name" value="SET_dom"/>
</dbReference>
<evidence type="ECO:0000313" key="3">
    <source>
        <dbReference type="Proteomes" id="UP000772434"/>
    </source>
</evidence>
<reference evidence="2" key="1">
    <citation type="submission" date="2020-11" db="EMBL/GenBank/DDBJ databases">
        <authorList>
            <consortium name="DOE Joint Genome Institute"/>
            <person name="Ahrendt S."/>
            <person name="Riley R."/>
            <person name="Andreopoulos W."/>
            <person name="Labutti K."/>
            <person name="Pangilinan J."/>
            <person name="Ruiz-Duenas F.J."/>
            <person name="Barrasa J.M."/>
            <person name="Sanchez-Garcia M."/>
            <person name="Camarero S."/>
            <person name="Miyauchi S."/>
            <person name="Serrano A."/>
            <person name="Linde D."/>
            <person name="Babiker R."/>
            <person name="Drula E."/>
            <person name="Ayuso-Fernandez I."/>
            <person name="Pacheco R."/>
            <person name="Padilla G."/>
            <person name="Ferreira P."/>
            <person name="Barriuso J."/>
            <person name="Kellner H."/>
            <person name="Castanera R."/>
            <person name="Alfaro M."/>
            <person name="Ramirez L."/>
            <person name="Pisabarro A.G."/>
            <person name="Kuo A."/>
            <person name="Tritt A."/>
            <person name="Lipzen A."/>
            <person name="He G."/>
            <person name="Yan M."/>
            <person name="Ng V."/>
            <person name="Cullen D."/>
            <person name="Martin F."/>
            <person name="Rosso M.-N."/>
            <person name="Henrissat B."/>
            <person name="Hibbett D."/>
            <person name="Martinez A.T."/>
            <person name="Grigoriev I.V."/>
        </authorList>
    </citation>
    <scope>NUCLEOTIDE SEQUENCE</scope>
    <source>
        <strain evidence="2">AH 40177</strain>
    </source>
</reference>
<dbReference type="Proteomes" id="UP000772434">
    <property type="component" value="Unassembled WGS sequence"/>
</dbReference>
<dbReference type="PROSITE" id="PS50280">
    <property type="entry name" value="SET"/>
    <property type="match status" value="1"/>
</dbReference>
<proteinExistence type="predicted"/>
<comment type="caution">
    <text evidence="2">The sequence shown here is derived from an EMBL/GenBank/DDBJ whole genome shotgun (WGS) entry which is preliminary data.</text>
</comment>
<dbReference type="SMART" id="SM00317">
    <property type="entry name" value="SET"/>
    <property type="match status" value="1"/>
</dbReference>
<dbReference type="SUPFAM" id="SSF82199">
    <property type="entry name" value="SET domain"/>
    <property type="match status" value="1"/>
</dbReference>
<dbReference type="Pfam" id="PF00856">
    <property type="entry name" value="SET"/>
    <property type="match status" value="1"/>
</dbReference>
<protein>
    <recommendedName>
        <fullName evidence="1">SET domain-containing protein</fullName>
    </recommendedName>
</protein>
<dbReference type="PANTHER" id="PTHR47332">
    <property type="entry name" value="SET DOMAIN-CONTAINING PROTEIN 5"/>
    <property type="match status" value="1"/>
</dbReference>
<dbReference type="EMBL" id="JADNRY010000061">
    <property type="protein sequence ID" value="KAF9068375.1"/>
    <property type="molecule type" value="Genomic_DNA"/>
</dbReference>
<dbReference type="PANTHER" id="PTHR47332:SF6">
    <property type="entry name" value="SET DOMAIN-CONTAINING PROTEIN"/>
    <property type="match status" value="1"/>
</dbReference>
<dbReference type="Gene3D" id="2.170.270.10">
    <property type="entry name" value="SET domain"/>
    <property type="match status" value="1"/>
</dbReference>
<dbReference type="OrthoDB" id="265717at2759"/>
<name>A0A9P5PUS9_9AGAR</name>
<evidence type="ECO:0000313" key="2">
    <source>
        <dbReference type="EMBL" id="KAF9068375.1"/>
    </source>
</evidence>
<dbReference type="InterPro" id="IPR046341">
    <property type="entry name" value="SET_dom_sf"/>
</dbReference>
<sequence length="331" mass="37211">MEGKLRSVGIHQASGWVEAVLDKLVFTNIPPGMPSDTADNTVLYVGEQIVLDKLRRKHGEIPQKYTPLSGDQVVIQPTSSMGLGVFAKRNFEPGDLVVCERPLLVIAADIYSDPSLAARGLNTNYLINLRQLGTILKSANSHFLRANRDAFADLSKDYALDPVADILIKDHFPELYILSCNGFKTRNDSQMFGVYKDYRVVPRVASRINHSCSPNAIYYFDEATFTFNVVATRKIEASSEISLMYCALEVPRVHRHDSLRCYNIDPCRCVACETSDKEGSDRRRKMIKDIQSDTALVERLADLSLAELLRIQQAVEEEGLHYLAVYPWCCN</sequence>
<dbReference type="CDD" id="cd20071">
    <property type="entry name" value="SET_SMYD"/>
    <property type="match status" value="1"/>
</dbReference>